<sequence>MQFQQDGKTLFLRGVNLADAKFPPGRPTYLRESLDNAESCSYIGAPLKIEDAPEHLTRLRYLGYNVLRLPVPWEALEHAGPGKYDDEYIEYVRQLVEICNEHGFRVIINPHQDLWSRHSGGSGAPLWTLHACGLDPEKFGETHAAIRYCEWPLDEPDPAKKDPKSIPSMMWTTNHNRLVSCTVFALFFGGRDFAPRCTIKADDGTDVNIQDYLQRHYYAAYARLADRLGDLPFGFDGMNEPEPGYIGWQDLDVNEREHTAKIHSNPTPIQAMRLAMGREEREVHQFRLGQTGPHKTGTMHIKPQEGTGCWLKQEDPRWPFHRGESWPLGTCVWALHGVWDVETGDLKRPDYFANLPHTSEAATKKENSADSVEFTFVESYWREFHRQWTESVVRAHSSKTVSFMQPCVFSPLPAPSPPQSAGSNAHPNSLNDQTGEKLDKKEQMSLLAYSPHFYDGLTVMRRHWHESWNADVVGLIRGHYKFKAFGLRVGKGKVRKVISDQIGRLALDGEEQGVPTLIGETGIPFNLDNAKAYRLSRPSSASSATSGASITPGDKNRKSNGELDEKKEEEEEGSEDGESGRGGGGDYTAHVKAMDALVSACDDHLVNFTLWAYSTVNTHEWGDGWNGEDLSLYCAETGSFPNHPYLRGARAPAAWCRPFVQSLVPAPASSAKLVRMAFDLKTSRFEAEVDIVGGRQQQDGEEAVASIYVPWLHYRQGGGDEEAEQEERLALRVQVAEGDAWEVRGQVLTWRIRGGGGGRKRFGMEREGRGVVAAGAGHNCRVRWAYNWPSFTCRSASRRK</sequence>
<evidence type="ECO:0000259" key="5">
    <source>
        <dbReference type="Pfam" id="PF00150"/>
    </source>
</evidence>
<keyword evidence="7" id="KW-1185">Reference proteome</keyword>
<comment type="caution">
    <text evidence="6">The sequence shown here is derived from an EMBL/GenBank/DDBJ whole genome shotgun (WGS) entry which is preliminary data.</text>
</comment>
<gene>
    <name evidence="6" type="ORF">PG986_010740</name>
</gene>
<dbReference type="GeneID" id="92080024"/>
<proteinExistence type="inferred from homology"/>
<evidence type="ECO:0000256" key="2">
    <source>
        <dbReference type="ARBA" id="ARBA00022801"/>
    </source>
</evidence>
<dbReference type="InterPro" id="IPR052066">
    <property type="entry name" value="Glycosphingolipid_Hydrolases"/>
</dbReference>
<feature type="compositionally biased region" description="Low complexity" evidence="4">
    <location>
        <begin position="536"/>
        <end position="549"/>
    </location>
</feature>
<protein>
    <submittedName>
        <fullName evidence="6">Glycoside hydrolase family 5 protein</fullName>
    </submittedName>
</protein>
<dbReference type="Gene3D" id="3.20.20.80">
    <property type="entry name" value="Glycosidases"/>
    <property type="match status" value="2"/>
</dbReference>
<evidence type="ECO:0000256" key="3">
    <source>
        <dbReference type="ARBA" id="ARBA00023295"/>
    </source>
</evidence>
<keyword evidence="2 6" id="KW-0378">Hydrolase</keyword>
<evidence type="ECO:0000256" key="4">
    <source>
        <dbReference type="SAM" id="MobiDB-lite"/>
    </source>
</evidence>
<dbReference type="SUPFAM" id="SSF51445">
    <property type="entry name" value="(Trans)glycosidases"/>
    <property type="match status" value="1"/>
</dbReference>
<dbReference type="EMBL" id="JAQQWE010000007">
    <property type="protein sequence ID" value="KAK7946419.1"/>
    <property type="molecule type" value="Genomic_DNA"/>
</dbReference>
<evidence type="ECO:0000313" key="6">
    <source>
        <dbReference type="EMBL" id="KAK7946419.1"/>
    </source>
</evidence>
<keyword evidence="3" id="KW-0326">Glycosidase</keyword>
<accession>A0ABR1Q3U2</accession>
<dbReference type="PANTHER" id="PTHR31308">
    <property type="match status" value="1"/>
</dbReference>
<dbReference type="GO" id="GO:0016787">
    <property type="term" value="F:hydrolase activity"/>
    <property type="evidence" value="ECO:0007669"/>
    <property type="project" value="UniProtKB-KW"/>
</dbReference>
<dbReference type="PANTHER" id="PTHR31308:SF6">
    <property type="entry name" value="GLYCOSIDE HYDROLASE FAMILY 5 C-TERMINAL DOMAIN-CONTAINING PROTEIN"/>
    <property type="match status" value="1"/>
</dbReference>
<feature type="region of interest" description="Disordered" evidence="4">
    <location>
        <begin position="414"/>
        <end position="434"/>
    </location>
</feature>
<organism evidence="6 7">
    <name type="scientific">Apiospora aurea</name>
    <dbReference type="NCBI Taxonomy" id="335848"/>
    <lineage>
        <taxon>Eukaryota</taxon>
        <taxon>Fungi</taxon>
        <taxon>Dikarya</taxon>
        <taxon>Ascomycota</taxon>
        <taxon>Pezizomycotina</taxon>
        <taxon>Sordariomycetes</taxon>
        <taxon>Xylariomycetidae</taxon>
        <taxon>Amphisphaeriales</taxon>
        <taxon>Apiosporaceae</taxon>
        <taxon>Apiospora</taxon>
    </lineage>
</organism>
<reference evidence="6 7" key="1">
    <citation type="submission" date="2023-01" db="EMBL/GenBank/DDBJ databases">
        <title>Analysis of 21 Apiospora genomes using comparative genomics revels a genus with tremendous synthesis potential of carbohydrate active enzymes and secondary metabolites.</title>
        <authorList>
            <person name="Sorensen T."/>
        </authorList>
    </citation>
    <scope>NUCLEOTIDE SEQUENCE [LARGE SCALE GENOMIC DNA]</scope>
    <source>
        <strain evidence="6 7">CBS 24483</strain>
    </source>
</reference>
<feature type="compositionally biased region" description="Basic and acidic residues" evidence="4">
    <location>
        <begin position="554"/>
        <end position="566"/>
    </location>
</feature>
<feature type="compositionally biased region" description="Acidic residues" evidence="4">
    <location>
        <begin position="567"/>
        <end position="577"/>
    </location>
</feature>
<dbReference type="InterPro" id="IPR017853">
    <property type="entry name" value="GH"/>
</dbReference>
<dbReference type="Proteomes" id="UP001391051">
    <property type="component" value="Unassembled WGS sequence"/>
</dbReference>
<dbReference type="RefSeq" id="XP_066696453.1">
    <property type="nucleotide sequence ID" value="XM_066846962.1"/>
</dbReference>
<evidence type="ECO:0000256" key="1">
    <source>
        <dbReference type="ARBA" id="ARBA00005641"/>
    </source>
</evidence>
<feature type="region of interest" description="Disordered" evidence="4">
    <location>
        <begin position="536"/>
        <end position="586"/>
    </location>
</feature>
<dbReference type="Pfam" id="PF00150">
    <property type="entry name" value="Cellulase"/>
    <property type="match status" value="1"/>
</dbReference>
<name>A0ABR1Q3U2_9PEZI</name>
<dbReference type="InterPro" id="IPR001547">
    <property type="entry name" value="Glyco_hydro_5"/>
</dbReference>
<feature type="domain" description="Glycoside hydrolase family 5" evidence="5">
    <location>
        <begin position="57"/>
        <end position="115"/>
    </location>
</feature>
<evidence type="ECO:0000313" key="7">
    <source>
        <dbReference type="Proteomes" id="UP001391051"/>
    </source>
</evidence>
<comment type="similarity">
    <text evidence="1">Belongs to the glycosyl hydrolase 5 (cellulase A) family.</text>
</comment>